<gene>
    <name evidence="1" type="ORF">FRACYDRAFT_245705</name>
</gene>
<organism evidence="1 2">
    <name type="scientific">Fragilariopsis cylindrus CCMP1102</name>
    <dbReference type="NCBI Taxonomy" id="635003"/>
    <lineage>
        <taxon>Eukaryota</taxon>
        <taxon>Sar</taxon>
        <taxon>Stramenopiles</taxon>
        <taxon>Ochrophyta</taxon>
        <taxon>Bacillariophyta</taxon>
        <taxon>Bacillariophyceae</taxon>
        <taxon>Bacillariophycidae</taxon>
        <taxon>Bacillariales</taxon>
        <taxon>Bacillariaceae</taxon>
        <taxon>Fragilariopsis</taxon>
    </lineage>
</organism>
<dbReference type="InParanoid" id="A0A1E7EZJ6"/>
<reference evidence="1 2" key="1">
    <citation type="submission" date="2016-09" db="EMBL/GenBank/DDBJ databases">
        <title>Extensive genetic diversity and differential bi-allelic expression allows diatom success in the polar Southern Ocean.</title>
        <authorList>
            <consortium name="DOE Joint Genome Institute"/>
            <person name="Mock T."/>
            <person name="Otillar R.P."/>
            <person name="Strauss J."/>
            <person name="Dupont C."/>
            <person name="Frickenhaus S."/>
            <person name="Maumus F."/>
            <person name="Mcmullan M."/>
            <person name="Sanges R."/>
            <person name="Schmutz J."/>
            <person name="Toseland A."/>
            <person name="Valas R."/>
            <person name="Veluchamy A."/>
            <person name="Ward B.J."/>
            <person name="Allen A."/>
            <person name="Barry K."/>
            <person name="Falciatore A."/>
            <person name="Ferrante M."/>
            <person name="Fortunato A.E."/>
            <person name="Gloeckner G."/>
            <person name="Gruber A."/>
            <person name="Hipkin R."/>
            <person name="Janech M."/>
            <person name="Kroth P."/>
            <person name="Leese F."/>
            <person name="Lindquist E."/>
            <person name="Lyon B.R."/>
            <person name="Martin J."/>
            <person name="Mayer C."/>
            <person name="Parker M."/>
            <person name="Quesneville H."/>
            <person name="Raymond J."/>
            <person name="Uhlig C."/>
            <person name="Valentin K.U."/>
            <person name="Worden A.Z."/>
            <person name="Armbrust E.V."/>
            <person name="Bowler C."/>
            <person name="Green B."/>
            <person name="Moulton V."/>
            <person name="Van Oosterhout C."/>
            <person name="Grigoriev I."/>
        </authorList>
    </citation>
    <scope>NUCLEOTIDE SEQUENCE [LARGE SCALE GENOMIC DNA]</scope>
    <source>
        <strain evidence="1 2">CCMP1102</strain>
    </source>
</reference>
<dbReference type="KEGG" id="fcy:FRACYDRAFT_245705"/>
<protein>
    <submittedName>
        <fullName evidence="1">Uncharacterized protein</fullName>
    </submittedName>
</protein>
<accession>A0A1E7EZJ6</accession>
<sequence length="324" mass="36789">MASSTVNEMSNSKSKSNMEELSREIHIAIASFLGVTDVVNYQSCTKQLRRMINLHRLNRPSPIGLIGSKFQTYGSVVPFPLPFPPPLPPLPPLPDLLQPLPPLPPLLPLPPLSPLPPLLQGVDGTIHLEEIIGSSFYFSHLIHSVKLSCIYRDQGWGNRKGQIYITEKSNQELQQSERDYKDVGRIIAESPLAEHHETKCELIFKPKPGFMYCLCYRFHTLIVRDIKLESFIHSACIPLANILMDTLHAPTSQQSLFHRNMLQYVLDTVVYFDNNNSVHCQQQQQEILLGRRPSLSFFQSVGLNLMDEHEVEAVRMLLTELESN</sequence>
<name>A0A1E7EZJ6_9STRA</name>
<dbReference type="Proteomes" id="UP000095751">
    <property type="component" value="Unassembled WGS sequence"/>
</dbReference>
<dbReference type="EMBL" id="KV784368">
    <property type="protein sequence ID" value="OEU11351.1"/>
    <property type="molecule type" value="Genomic_DNA"/>
</dbReference>
<proteinExistence type="predicted"/>
<evidence type="ECO:0000313" key="2">
    <source>
        <dbReference type="Proteomes" id="UP000095751"/>
    </source>
</evidence>
<dbReference type="AlphaFoldDB" id="A0A1E7EZJ6"/>
<dbReference type="OrthoDB" id="5959891at2759"/>
<keyword evidence="2" id="KW-1185">Reference proteome</keyword>
<evidence type="ECO:0000313" key="1">
    <source>
        <dbReference type="EMBL" id="OEU11351.1"/>
    </source>
</evidence>